<dbReference type="InterPro" id="IPR013325">
    <property type="entry name" value="RNA_pol_sigma_r2"/>
</dbReference>
<evidence type="ECO:0000256" key="2">
    <source>
        <dbReference type="ARBA" id="ARBA00023015"/>
    </source>
</evidence>
<evidence type="ECO:0000259" key="5">
    <source>
        <dbReference type="Pfam" id="PF04542"/>
    </source>
</evidence>
<comment type="similarity">
    <text evidence="1">Belongs to the sigma-70 factor family. ECF subfamily.</text>
</comment>
<gene>
    <name evidence="7" type="ORF">H9L05_06590</name>
</gene>
<keyword evidence="4" id="KW-0804">Transcription</keyword>
<feature type="domain" description="RNA polymerase sigma-70 region 2" evidence="5">
    <location>
        <begin position="9"/>
        <end position="75"/>
    </location>
</feature>
<feature type="domain" description="RNA polymerase sigma factor 70 region 4 type 2" evidence="6">
    <location>
        <begin position="101"/>
        <end position="151"/>
    </location>
</feature>
<evidence type="ECO:0000313" key="8">
    <source>
        <dbReference type="Proteomes" id="UP000516093"/>
    </source>
</evidence>
<name>A0A7H0GYB9_9BACT</name>
<dbReference type="Proteomes" id="UP000516093">
    <property type="component" value="Chromosome"/>
</dbReference>
<dbReference type="InterPro" id="IPR013249">
    <property type="entry name" value="RNA_pol_sigma70_r4_t2"/>
</dbReference>
<dbReference type="InterPro" id="IPR013324">
    <property type="entry name" value="RNA_pol_sigma_r3/r4-like"/>
</dbReference>
<dbReference type="GO" id="GO:0016987">
    <property type="term" value="F:sigma factor activity"/>
    <property type="evidence" value="ECO:0007669"/>
    <property type="project" value="UniProtKB-KW"/>
</dbReference>
<dbReference type="Gene3D" id="1.10.10.10">
    <property type="entry name" value="Winged helix-like DNA-binding domain superfamily/Winged helix DNA-binding domain"/>
    <property type="match status" value="1"/>
</dbReference>
<dbReference type="NCBIfam" id="TIGR02937">
    <property type="entry name" value="sigma70-ECF"/>
    <property type="match status" value="1"/>
</dbReference>
<dbReference type="InterPro" id="IPR039425">
    <property type="entry name" value="RNA_pol_sigma-70-like"/>
</dbReference>
<dbReference type="InterPro" id="IPR007627">
    <property type="entry name" value="RNA_pol_sigma70_r2"/>
</dbReference>
<keyword evidence="8" id="KW-1185">Reference proteome</keyword>
<evidence type="ECO:0000256" key="4">
    <source>
        <dbReference type="ARBA" id="ARBA00023163"/>
    </source>
</evidence>
<dbReference type="Gene3D" id="1.10.1740.10">
    <property type="match status" value="1"/>
</dbReference>
<dbReference type="SUPFAM" id="SSF88659">
    <property type="entry name" value="Sigma3 and sigma4 domains of RNA polymerase sigma factors"/>
    <property type="match status" value="1"/>
</dbReference>
<dbReference type="RefSeq" id="WP_187733504.1">
    <property type="nucleotide sequence ID" value="NZ_BMFN01000001.1"/>
</dbReference>
<evidence type="ECO:0000313" key="7">
    <source>
        <dbReference type="EMBL" id="QNP53285.1"/>
    </source>
</evidence>
<evidence type="ECO:0000259" key="6">
    <source>
        <dbReference type="Pfam" id="PF08281"/>
    </source>
</evidence>
<sequence length="191" mass="21545">MNCDVPALWLAHKDALRNYIRKRVPDEAQAADLLQDVLLKVYGFCQARSGVANIRSWLFQIAHNAIVDAARKNRRLRPLDEGFDVEAESESEAYQEAADYILPMIQLLPPAYAEPLRLADVEGVKQQDIARQLGLGLSATKSRIQRGREMLRDLFTECCLLETDAQGHLLGFAIRSDCGSLQTYKQTLEKK</sequence>
<keyword evidence="2" id="KW-0805">Transcription regulation</keyword>
<dbReference type="Pfam" id="PF04542">
    <property type="entry name" value="Sigma70_r2"/>
    <property type="match status" value="1"/>
</dbReference>
<dbReference type="InterPro" id="IPR036388">
    <property type="entry name" value="WH-like_DNA-bd_sf"/>
</dbReference>
<proteinExistence type="inferred from homology"/>
<protein>
    <submittedName>
        <fullName evidence="7">Sigma-70 family RNA polymerase sigma factor</fullName>
    </submittedName>
</protein>
<accession>A0A7H0GYB9</accession>
<keyword evidence="3" id="KW-0731">Sigma factor</keyword>
<dbReference type="GO" id="GO:0006352">
    <property type="term" value="P:DNA-templated transcription initiation"/>
    <property type="evidence" value="ECO:0007669"/>
    <property type="project" value="InterPro"/>
</dbReference>
<dbReference type="KEGG" id="hqi:H9L05_06590"/>
<reference evidence="7 8" key="1">
    <citation type="submission" date="2020-08" db="EMBL/GenBank/DDBJ databases">
        <title>Genome sequence of Hymenobacter qilianensis JCM 19763T.</title>
        <authorList>
            <person name="Hyun D.-W."/>
            <person name="Bae J.-W."/>
        </authorList>
    </citation>
    <scope>NUCLEOTIDE SEQUENCE [LARGE SCALE GENOMIC DNA]</scope>
    <source>
        <strain evidence="7 8">JCM 19763</strain>
    </source>
</reference>
<dbReference type="Pfam" id="PF08281">
    <property type="entry name" value="Sigma70_r4_2"/>
    <property type="match status" value="1"/>
</dbReference>
<evidence type="ECO:0000256" key="1">
    <source>
        <dbReference type="ARBA" id="ARBA00010641"/>
    </source>
</evidence>
<dbReference type="AlphaFoldDB" id="A0A7H0GYB9"/>
<dbReference type="InterPro" id="IPR014284">
    <property type="entry name" value="RNA_pol_sigma-70_dom"/>
</dbReference>
<dbReference type="PANTHER" id="PTHR43133:SF62">
    <property type="entry name" value="RNA POLYMERASE SIGMA FACTOR SIGZ"/>
    <property type="match status" value="1"/>
</dbReference>
<dbReference type="SUPFAM" id="SSF88946">
    <property type="entry name" value="Sigma2 domain of RNA polymerase sigma factors"/>
    <property type="match status" value="1"/>
</dbReference>
<evidence type="ECO:0000256" key="3">
    <source>
        <dbReference type="ARBA" id="ARBA00023082"/>
    </source>
</evidence>
<dbReference type="GO" id="GO:0003677">
    <property type="term" value="F:DNA binding"/>
    <property type="evidence" value="ECO:0007669"/>
    <property type="project" value="InterPro"/>
</dbReference>
<organism evidence="7 8">
    <name type="scientific">Hymenobacter qilianensis</name>
    <dbReference type="NCBI Taxonomy" id="1385715"/>
    <lineage>
        <taxon>Bacteria</taxon>
        <taxon>Pseudomonadati</taxon>
        <taxon>Bacteroidota</taxon>
        <taxon>Cytophagia</taxon>
        <taxon>Cytophagales</taxon>
        <taxon>Hymenobacteraceae</taxon>
        <taxon>Hymenobacter</taxon>
    </lineage>
</organism>
<dbReference type="EMBL" id="CP060784">
    <property type="protein sequence ID" value="QNP53285.1"/>
    <property type="molecule type" value="Genomic_DNA"/>
</dbReference>
<dbReference type="PANTHER" id="PTHR43133">
    <property type="entry name" value="RNA POLYMERASE ECF-TYPE SIGMA FACTO"/>
    <property type="match status" value="1"/>
</dbReference>